<evidence type="ECO:0000313" key="1">
    <source>
        <dbReference type="EMBL" id="TDZ26808.1"/>
    </source>
</evidence>
<reference evidence="2" key="1">
    <citation type="journal article" date="2013" name="New Phytol.">
        <title>Comparative genomic and transcriptomic analyses reveal the hemibiotrophic stage shift of Colletotrichum fungi.</title>
        <authorList>
            <person name="Gan P."/>
            <person name="Ikeda K."/>
            <person name="Irieda H."/>
            <person name="Narusaka M."/>
            <person name="O'Connell R.J."/>
            <person name="Narusaka Y."/>
            <person name="Takano Y."/>
            <person name="Kubo Y."/>
            <person name="Shirasu K."/>
        </authorList>
    </citation>
    <scope>NUCLEOTIDE SEQUENCE [LARGE SCALE GENOMIC DNA]</scope>
    <source>
        <strain evidence="2">104-T / ATCC 96160 / CBS 514.97 / LARS 414 / MAFF 240422</strain>
    </source>
</reference>
<dbReference type="EMBL" id="AMCV02000001">
    <property type="protein sequence ID" value="TDZ26808.1"/>
    <property type="molecule type" value="Genomic_DNA"/>
</dbReference>
<evidence type="ECO:0000313" key="2">
    <source>
        <dbReference type="Proteomes" id="UP000014480"/>
    </source>
</evidence>
<proteinExistence type="predicted"/>
<accession>A0A484G9P1</accession>
<dbReference type="AlphaFoldDB" id="A0A484G9P1"/>
<dbReference type="Proteomes" id="UP000014480">
    <property type="component" value="Unassembled WGS sequence"/>
</dbReference>
<name>A0A484G9P1_COLOR</name>
<gene>
    <name evidence="1" type="ORF">Cob_v000211</name>
</gene>
<keyword evidence="2" id="KW-1185">Reference proteome</keyword>
<sequence>MDAVLCPRIVIRIAAFHGLHHGLGPVPKKKTHPKWILVMEKQSQRVMTESETPNCGGEAACCVSPSWIPTITLYGQELDDQTPVSPARYRVVYLH</sequence>
<organism evidence="1 2">
    <name type="scientific">Colletotrichum orbiculare (strain 104-T / ATCC 96160 / CBS 514.97 / LARS 414 / MAFF 240422)</name>
    <name type="common">Cucumber anthracnose fungus</name>
    <name type="synonym">Colletotrichum lagenarium</name>
    <dbReference type="NCBI Taxonomy" id="1213857"/>
    <lineage>
        <taxon>Eukaryota</taxon>
        <taxon>Fungi</taxon>
        <taxon>Dikarya</taxon>
        <taxon>Ascomycota</taxon>
        <taxon>Pezizomycotina</taxon>
        <taxon>Sordariomycetes</taxon>
        <taxon>Hypocreomycetidae</taxon>
        <taxon>Glomerellales</taxon>
        <taxon>Glomerellaceae</taxon>
        <taxon>Colletotrichum</taxon>
        <taxon>Colletotrichum orbiculare species complex</taxon>
    </lineage>
</organism>
<reference evidence="2" key="2">
    <citation type="journal article" date="2019" name="Mol. Plant Microbe Interact.">
        <title>Genome sequence resources for four phytopathogenic fungi from the Colletotrichum orbiculare species complex.</title>
        <authorList>
            <person name="Gan P."/>
            <person name="Tsushima A."/>
            <person name="Narusaka M."/>
            <person name="Narusaka Y."/>
            <person name="Takano Y."/>
            <person name="Kubo Y."/>
            <person name="Shirasu K."/>
        </authorList>
    </citation>
    <scope>GENOME REANNOTATION</scope>
    <source>
        <strain evidence="2">104-T / ATCC 96160 / CBS 514.97 / LARS 414 / MAFF 240422</strain>
    </source>
</reference>
<comment type="caution">
    <text evidence="1">The sequence shown here is derived from an EMBL/GenBank/DDBJ whole genome shotgun (WGS) entry which is preliminary data.</text>
</comment>
<protein>
    <submittedName>
        <fullName evidence="1">Uncharacterized protein</fullName>
    </submittedName>
</protein>